<evidence type="ECO:0000256" key="1">
    <source>
        <dbReference type="SAM" id="MobiDB-lite"/>
    </source>
</evidence>
<gene>
    <name evidence="2" type="ordered locus">TREPR_1240</name>
</gene>
<reference evidence="2 3" key="2">
    <citation type="journal article" date="2011" name="ISME J.">
        <title>RNA-seq reveals cooperative metabolic interactions between two termite-gut spirochete species in co-culture.</title>
        <authorList>
            <person name="Rosenthal A.Z."/>
            <person name="Matson E.G."/>
            <person name="Eldar A."/>
            <person name="Leadbetter J.R."/>
        </authorList>
    </citation>
    <scope>NUCLEOTIDE SEQUENCE [LARGE SCALE GENOMIC DNA]</scope>
    <source>
        <strain evidence="3">ATCC BAA-887 / DSM 12427 / ZAS-2</strain>
    </source>
</reference>
<feature type="region of interest" description="Disordered" evidence="1">
    <location>
        <begin position="61"/>
        <end position="81"/>
    </location>
</feature>
<accession>F5YRI8</accession>
<dbReference type="AlphaFoldDB" id="F5YRI8"/>
<evidence type="ECO:0000313" key="3">
    <source>
        <dbReference type="Proteomes" id="UP000009223"/>
    </source>
</evidence>
<protein>
    <submittedName>
        <fullName evidence="2">Transcriptional regulator</fullName>
    </submittedName>
</protein>
<dbReference type="HOGENOM" id="CLU_2572868_0_0_12"/>
<dbReference type="EMBL" id="CP001843">
    <property type="protein sequence ID" value="AEF84874.1"/>
    <property type="molecule type" value="Genomic_DNA"/>
</dbReference>
<proteinExistence type="predicted"/>
<reference evidence="3" key="1">
    <citation type="submission" date="2009-12" db="EMBL/GenBank/DDBJ databases">
        <title>Complete sequence of Treponema primitia strain ZAS-2.</title>
        <authorList>
            <person name="Tetu S.G."/>
            <person name="Matson E."/>
            <person name="Ren Q."/>
            <person name="Seshadri R."/>
            <person name="Elbourne L."/>
            <person name="Hassan K.A."/>
            <person name="Durkin A."/>
            <person name="Radune D."/>
            <person name="Mohamoud Y."/>
            <person name="Shay R."/>
            <person name="Jin S."/>
            <person name="Zhang X."/>
            <person name="Lucey K."/>
            <person name="Ballor N.R."/>
            <person name="Ottesen E."/>
            <person name="Rosenthal R."/>
            <person name="Allen A."/>
            <person name="Leadbetter J.R."/>
            <person name="Paulsen I.T."/>
        </authorList>
    </citation>
    <scope>NUCLEOTIDE SEQUENCE [LARGE SCALE GENOMIC DNA]</scope>
    <source>
        <strain evidence="3">ATCC BAA-887 / DSM 12427 / ZAS-2</strain>
    </source>
</reference>
<dbReference type="KEGG" id="tpi:TREPR_1240"/>
<name>F5YRI8_TREPZ</name>
<sequence length="81" mass="9607">MICLTYGVNENWLRTGEGELFDAEKDPKLEKIIRNFNKMDDILQDYVLKYLDWLVEYSETTPKPQDERPDKPIASKKRKKG</sequence>
<feature type="compositionally biased region" description="Basic and acidic residues" evidence="1">
    <location>
        <begin position="64"/>
        <end position="73"/>
    </location>
</feature>
<evidence type="ECO:0000313" key="2">
    <source>
        <dbReference type="EMBL" id="AEF84874.1"/>
    </source>
</evidence>
<keyword evidence="3" id="KW-1185">Reference proteome</keyword>
<organism evidence="2 3">
    <name type="scientific">Treponema primitia (strain ATCC BAA-887 / DSM 12427 / ZAS-2)</name>
    <dbReference type="NCBI Taxonomy" id="545694"/>
    <lineage>
        <taxon>Bacteria</taxon>
        <taxon>Pseudomonadati</taxon>
        <taxon>Spirochaetota</taxon>
        <taxon>Spirochaetia</taxon>
        <taxon>Spirochaetales</taxon>
        <taxon>Treponemataceae</taxon>
        <taxon>Treponema</taxon>
    </lineage>
</organism>
<dbReference type="Proteomes" id="UP000009223">
    <property type="component" value="Chromosome"/>
</dbReference>